<dbReference type="InterPro" id="IPR029063">
    <property type="entry name" value="SAM-dependent_MTases_sf"/>
</dbReference>
<keyword evidence="1" id="KW-0620">Polyamine biosynthesis</keyword>
<protein>
    <recommendedName>
        <fullName evidence="4">PABS domain-containing protein</fullName>
    </recommendedName>
</protein>
<dbReference type="STRING" id="1798382.A3D77_01690"/>
<evidence type="ECO:0000313" key="2">
    <source>
        <dbReference type="EMBL" id="OGG15719.1"/>
    </source>
</evidence>
<gene>
    <name evidence="2" type="ORF">A3D77_01690</name>
</gene>
<name>A0A1F5ZTD2_9BACT</name>
<sequence>MNILSFFKRNRITFKSKTSGEIIVEEYFGKKTLYMNGVAQSGGEFEYMWKKVIDRIKKEKLNTCLVLGVGGGTAFNYLKQKYRNVFITGVELDPVIIDVQKKYFSIEKESNINLICEDAFKWVDKYLNKSKFDLIIVDLYHNRLNPLMARNKEFMGKIKKLLSENGFVIFNAHFQPEKPEELDEFLKICEGIFSTQEIVFSYKYNRMVLLGT</sequence>
<proteinExistence type="predicted"/>
<comment type="caution">
    <text evidence="2">The sequence shown here is derived from an EMBL/GenBank/DDBJ whole genome shotgun (WGS) entry which is preliminary data.</text>
</comment>
<dbReference type="SUPFAM" id="SSF53335">
    <property type="entry name" value="S-adenosyl-L-methionine-dependent methyltransferases"/>
    <property type="match status" value="1"/>
</dbReference>
<accession>A0A1F5ZTD2</accession>
<evidence type="ECO:0000313" key="3">
    <source>
        <dbReference type="Proteomes" id="UP000176923"/>
    </source>
</evidence>
<reference evidence="2 3" key="1">
    <citation type="journal article" date="2016" name="Nat. Commun.">
        <title>Thousands of microbial genomes shed light on interconnected biogeochemical processes in an aquifer system.</title>
        <authorList>
            <person name="Anantharaman K."/>
            <person name="Brown C.T."/>
            <person name="Hug L.A."/>
            <person name="Sharon I."/>
            <person name="Castelle C.J."/>
            <person name="Probst A.J."/>
            <person name="Thomas B.C."/>
            <person name="Singh A."/>
            <person name="Wilkins M.J."/>
            <person name="Karaoz U."/>
            <person name="Brodie E.L."/>
            <person name="Williams K.H."/>
            <person name="Hubbard S.S."/>
            <person name="Banfield J.F."/>
        </authorList>
    </citation>
    <scope>NUCLEOTIDE SEQUENCE [LARGE SCALE GENOMIC DNA]</scope>
</reference>
<organism evidence="2 3">
    <name type="scientific">Candidatus Gottesmanbacteria bacterium RIFCSPHIGHO2_02_FULL_39_11</name>
    <dbReference type="NCBI Taxonomy" id="1798382"/>
    <lineage>
        <taxon>Bacteria</taxon>
        <taxon>Candidatus Gottesmaniibacteriota</taxon>
    </lineage>
</organism>
<dbReference type="EMBL" id="MFJL01000019">
    <property type="protein sequence ID" value="OGG15719.1"/>
    <property type="molecule type" value="Genomic_DNA"/>
</dbReference>
<dbReference type="AlphaFoldDB" id="A0A1F5ZTD2"/>
<dbReference type="PANTHER" id="PTHR43317:SF1">
    <property type="entry name" value="THERMOSPERMINE SYNTHASE ACAULIS5"/>
    <property type="match status" value="1"/>
</dbReference>
<evidence type="ECO:0008006" key="4">
    <source>
        <dbReference type="Google" id="ProtNLM"/>
    </source>
</evidence>
<dbReference type="Proteomes" id="UP000176923">
    <property type="component" value="Unassembled WGS sequence"/>
</dbReference>
<dbReference type="GO" id="GO:0006596">
    <property type="term" value="P:polyamine biosynthetic process"/>
    <property type="evidence" value="ECO:0007669"/>
    <property type="project" value="UniProtKB-KW"/>
</dbReference>
<evidence type="ECO:0000256" key="1">
    <source>
        <dbReference type="ARBA" id="ARBA00023115"/>
    </source>
</evidence>
<dbReference type="CDD" id="cd02440">
    <property type="entry name" value="AdoMet_MTases"/>
    <property type="match status" value="1"/>
</dbReference>
<dbReference type="PANTHER" id="PTHR43317">
    <property type="entry name" value="THERMOSPERMINE SYNTHASE ACAULIS5"/>
    <property type="match status" value="1"/>
</dbReference>
<dbReference type="Gene3D" id="3.40.50.150">
    <property type="entry name" value="Vaccinia Virus protein VP39"/>
    <property type="match status" value="1"/>
</dbReference>
<dbReference type="Pfam" id="PF01564">
    <property type="entry name" value="Spermine_synth"/>
    <property type="match status" value="1"/>
</dbReference>